<keyword evidence="1" id="KW-0812">Transmembrane</keyword>
<keyword evidence="1" id="KW-0472">Membrane</keyword>
<gene>
    <name evidence="2" type="ORF">CA693_00895</name>
</gene>
<organism evidence="2">
    <name type="scientific">Salmonella enterica subsp. enterica serovar Heidelberg</name>
    <dbReference type="NCBI Taxonomy" id="611"/>
    <lineage>
        <taxon>Bacteria</taxon>
        <taxon>Pseudomonadati</taxon>
        <taxon>Pseudomonadota</taxon>
        <taxon>Gammaproteobacteria</taxon>
        <taxon>Enterobacterales</taxon>
        <taxon>Enterobacteriaceae</taxon>
        <taxon>Salmonella</taxon>
    </lineage>
</organism>
<feature type="transmembrane region" description="Helical" evidence="1">
    <location>
        <begin position="129"/>
        <end position="148"/>
    </location>
</feature>
<feature type="transmembrane region" description="Helical" evidence="1">
    <location>
        <begin position="49"/>
        <end position="77"/>
    </location>
</feature>
<proteinExistence type="predicted"/>
<comment type="caution">
    <text evidence="2">The sequence shown here is derived from an EMBL/GenBank/DDBJ whole genome shotgun (WGS) entry which is preliminary data.</text>
</comment>
<reference evidence="2" key="1">
    <citation type="submission" date="2018-07" db="EMBL/GenBank/DDBJ databases">
        <authorList>
            <consortium name="PulseNet: The National Subtyping Network for Foodborne Disease Surveillance"/>
            <person name="Tarr C.L."/>
            <person name="Trees E."/>
            <person name="Katz L.S."/>
            <person name="Carleton-Romer H.A."/>
            <person name="Stroika S."/>
            <person name="Kucerova Z."/>
            <person name="Roache K.F."/>
            <person name="Sabol A.L."/>
            <person name="Besser J."/>
            <person name="Gerner-Smidt P."/>
        </authorList>
    </citation>
    <scope>NUCLEOTIDE SEQUENCE</scope>
    <source>
        <strain evidence="2">PNUSAS013571</strain>
    </source>
</reference>
<evidence type="ECO:0000313" key="2">
    <source>
        <dbReference type="EMBL" id="EDG9826153.1"/>
    </source>
</evidence>
<dbReference type="AlphaFoldDB" id="A0A632QTV0"/>
<accession>A0A632QTV0</accession>
<dbReference type="EMBL" id="AAMFZD010000001">
    <property type="protein sequence ID" value="EDG9826153.1"/>
    <property type="molecule type" value="Genomic_DNA"/>
</dbReference>
<name>A0A632QTV0_SALET</name>
<keyword evidence="1" id="KW-1133">Transmembrane helix</keyword>
<protein>
    <submittedName>
        <fullName evidence="2">Uncharacterized protein</fullName>
    </submittedName>
</protein>
<evidence type="ECO:0000256" key="1">
    <source>
        <dbReference type="SAM" id="Phobius"/>
    </source>
</evidence>
<feature type="transmembrane region" description="Helical" evidence="1">
    <location>
        <begin position="7"/>
        <end position="29"/>
    </location>
</feature>
<sequence>MKFNFNISLWAIISAYAITSGLIYSWAFWSTFKVNILQYVSVYDLMASIIYLIAGPFAIFVIYSIFVRVGFLATPVPKITPKLSTNTTPPKLALRLKYYLNNAFNLLSFVFYYFMTVTTYNDSVGYKKLIVLFLIFLPIMMMLLNITSAVYKDKIPFNSVVLSVIIAAPLFLFLNAKSKADDIINGRDTFLVQSDSECLSNNKFRYISTIGDKAFAISLNDNSLCVFKYNYLKLIEETSVTSTYALPEDRI</sequence>
<feature type="transmembrane region" description="Helical" evidence="1">
    <location>
        <begin position="155"/>
        <end position="174"/>
    </location>
</feature>
<feature type="transmembrane region" description="Helical" evidence="1">
    <location>
        <begin position="98"/>
        <end position="117"/>
    </location>
</feature>